<dbReference type="SMART" id="SM00773">
    <property type="entry name" value="WGR"/>
    <property type="match status" value="1"/>
</dbReference>
<evidence type="ECO:0000313" key="4">
    <source>
        <dbReference type="Proteomes" id="UP000595197"/>
    </source>
</evidence>
<dbReference type="RefSeq" id="WP_154386591.1">
    <property type="nucleotide sequence ID" value="NZ_CP067423.1"/>
</dbReference>
<protein>
    <submittedName>
        <fullName evidence="3">WGR domain-containing protein</fullName>
    </submittedName>
</protein>
<geneLocation type="plasmid" evidence="3 4">
    <name>pTT6-3</name>
</geneLocation>
<dbReference type="Pfam" id="PF05406">
    <property type="entry name" value="WGR"/>
    <property type="match status" value="1"/>
</dbReference>
<name>A0ABX7BHQ8_9PROT</name>
<dbReference type="SUPFAM" id="SSF142921">
    <property type="entry name" value="WGR domain-like"/>
    <property type="match status" value="1"/>
</dbReference>
<accession>A0ABX7BHQ8</accession>
<dbReference type="CDD" id="cd07996">
    <property type="entry name" value="WGR_MMR_like"/>
    <property type="match status" value="1"/>
</dbReference>
<dbReference type="InterPro" id="IPR008893">
    <property type="entry name" value="WGR_domain"/>
</dbReference>
<evidence type="ECO:0000313" key="3">
    <source>
        <dbReference type="EMBL" id="QQP93927.1"/>
    </source>
</evidence>
<sequence length="107" mass="12527">MIAQPYHLYVERTDPDRRMARFYALSIEETLFGQTRLVRRWGRIGTRGRTVQHSFDNELDAVSLFLDLLRAKRMRGYQPRRDSVERAHTSGRHASISPSTSRRYSSG</sequence>
<feature type="compositionally biased region" description="Basic and acidic residues" evidence="1">
    <location>
        <begin position="79"/>
        <end position="88"/>
    </location>
</feature>
<dbReference type="EMBL" id="CP067423">
    <property type="protein sequence ID" value="QQP93927.1"/>
    <property type="molecule type" value="Genomic_DNA"/>
</dbReference>
<dbReference type="Gene3D" id="2.20.140.10">
    <property type="entry name" value="WGR domain"/>
    <property type="match status" value="1"/>
</dbReference>
<keyword evidence="3" id="KW-0614">Plasmid</keyword>
<feature type="region of interest" description="Disordered" evidence="1">
    <location>
        <begin position="76"/>
        <end position="107"/>
    </location>
</feature>
<organism evidence="3 4">
    <name type="scientific">Skermanella cutis</name>
    <dbReference type="NCBI Taxonomy" id="2775420"/>
    <lineage>
        <taxon>Bacteria</taxon>
        <taxon>Pseudomonadati</taxon>
        <taxon>Pseudomonadota</taxon>
        <taxon>Alphaproteobacteria</taxon>
        <taxon>Rhodospirillales</taxon>
        <taxon>Azospirillaceae</taxon>
        <taxon>Skermanella</taxon>
    </lineage>
</organism>
<gene>
    <name evidence="3" type="ORF">IGS68_34050</name>
</gene>
<dbReference type="InterPro" id="IPR036930">
    <property type="entry name" value="WGR_dom_sf"/>
</dbReference>
<dbReference type="InterPro" id="IPR049809">
    <property type="entry name" value="YehF/YfeS-like_WGR"/>
</dbReference>
<dbReference type="Proteomes" id="UP000595197">
    <property type="component" value="Plasmid pTT6-3"/>
</dbReference>
<proteinExistence type="predicted"/>
<feature type="compositionally biased region" description="Low complexity" evidence="1">
    <location>
        <begin position="95"/>
        <end position="107"/>
    </location>
</feature>
<evidence type="ECO:0000256" key="1">
    <source>
        <dbReference type="SAM" id="MobiDB-lite"/>
    </source>
</evidence>
<feature type="domain" description="WGR" evidence="2">
    <location>
        <begin position="5"/>
        <end position="90"/>
    </location>
</feature>
<dbReference type="PROSITE" id="PS51977">
    <property type="entry name" value="WGR"/>
    <property type="match status" value="1"/>
</dbReference>
<evidence type="ECO:0000259" key="2">
    <source>
        <dbReference type="PROSITE" id="PS51977"/>
    </source>
</evidence>
<keyword evidence="4" id="KW-1185">Reference proteome</keyword>
<reference evidence="3" key="1">
    <citation type="submission" date="2021-02" db="EMBL/GenBank/DDBJ databases">
        <title>Skermanella TT6 skin isolate.</title>
        <authorList>
            <person name="Lee K."/>
            <person name="Ganzorig M."/>
        </authorList>
    </citation>
    <scope>NUCLEOTIDE SEQUENCE</scope>
    <source>
        <strain evidence="3">TT6</strain>
    </source>
</reference>